<dbReference type="RefSeq" id="XP_026298886.1">
    <property type="nucleotide sequence ID" value="XM_026443101.1"/>
</dbReference>
<dbReference type="PRINTS" id="PR00821">
    <property type="entry name" value="TAGLIPASE"/>
</dbReference>
<dbReference type="PANTHER" id="PTHR11610">
    <property type="entry name" value="LIPASE"/>
    <property type="match status" value="1"/>
</dbReference>
<gene>
    <name evidence="13" type="primary">LOC113219028</name>
</gene>
<dbReference type="PANTHER" id="PTHR11610:SF173">
    <property type="entry name" value="LIPASE DOMAIN-CONTAINING PROTEIN-RELATED"/>
    <property type="match status" value="1"/>
</dbReference>
<organism evidence="11">
    <name type="scientific">Apis mellifera</name>
    <name type="common">Honeybee</name>
    <dbReference type="NCBI Taxonomy" id="7460"/>
    <lineage>
        <taxon>Eukaryota</taxon>
        <taxon>Metazoa</taxon>
        <taxon>Ecdysozoa</taxon>
        <taxon>Arthropoda</taxon>
        <taxon>Hexapoda</taxon>
        <taxon>Insecta</taxon>
        <taxon>Pterygota</taxon>
        <taxon>Neoptera</taxon>
        <taxon>Endopterygota</taxon>
        <taxon>Hymenoptera</taxon>
        <taxon>Apocrita</taxon>
        <taxon>Aculeata</taxon>
        <taxon>Apoidea</taxon>
        <taxon>Anthophila</taxon>
        <taxon>Apidae</taxon>
        <taxon>Apis</taxon>
    </lineage>
</organism>
<evidence type="ECO:0000256" key="7">
    <source>
        <dbReference type="ARBA" id="ARBA00023157"/>
    </source>
</evidence>
<evidence type="ECO:0000256" key="6">
    <source>
        <dbReference type="ARBA" id="ARBA00022801"/>
    </source>
</evidence>
<dbReference type="GO" id="GO:0008970">
    <property type="term" value="F:phospholipase A1 activity"/>
    <property type="evidence" value="ECO:0007669"/>
    <property type="project" value="UniProtKB-EC"/>
</dbReference>
<dbReference type="InterPro" id="IPR013818">
    <property type="entry name" value="Lipase"/>
</dbReference>
<dbReference type="GeneID" id="113219028"/>
<accession>A0A7M7MP48</accession>
<keyword evidence="5" id="KW-0964">Secreted</keyword>
<comment type="subcellular location">
    <subcellularLocation>
        <location evidence="2">Secreted</location>
    </subcellularLocation>
</comment>
<evidence type="ECO:0000313" key="13">
    <source>
        <dbReference type="RefSeq" id="XP_026298886.1"/>
    </source>
</evidence>
<dbReference type="Proteomes" id="UP000005203">
    <property type="component" value="Linkage group LG10"/>
</dbReference>
<dbReference type="EnsemblMetazoa" id="XM_026443101">
    <property type="protein sequence ID" value="XP_026298886"/>
    <property type="gene ID" value="LOC113219028"/>
</dbReference>
<evidence type="ECO:0000256" key="2">
    <source>
        <dbReference type="ARBA" id="ARBA00004613"/>
    </source>
</evidence>
<dbReference type="InterPro" id="IPR000734">
    <property type="entry name" value="TAG_lipase"/>
</dbReference>
<dbReference type="KEGG" id="ame:113219028"/>
<dbReference type="InterPro" id="IPR029058">
    <property type="entry name" value="AB_hydrolase_fold"/>
</dbReference>
<proteinExistence type="inferred from homology"/>
<keyword evidence="9" id="KW-0732">Signal</keyword>
<dbReference type="GO" id="GO:0017171">
    <property type="term" value="F:serine hydrolase activity"/>
    <property type="evidence" value="ECO:0007669"/>
    <property type="project" value="TreeGrafter"/>
</dbReference>
<comment type="catalytic activity">
    <reaction evidence="1">
        <text>a 1,2-diacyl-sn-glycero-3-phosphocholine + H2O = a 2-acyl-sn-glycero-3-phosphocholine + a fatty acid + H(+)</text>
        <dbReference type="Rhea" id="RHEA:18689"/>
        <dbReference type="ChEBI" id="CHEBI:15377"/>
        <dbReference type="ChEBI" id="CHEBI:15378"/>
        <dbReference type="ChEBI" id="CHEBI:28868"/>
        <dbReference type="ChEBI" id="CHEBI:57643"/>
        <dbReference type="ChEBI" id="CHEBI:57875"/>
        <dbReference type="EC" id="3.1.1.32"/>
    </reaction>
</comment>
<dbReference type="Pfam" id="PF00151">
    <property type="entry name" value="Lipase"/>
    <property type="match status" value="1"/>
</dbReference>
<evidence type="ECO:0000256" key="5">
    <source>
        <dbReference type="ARBA" id="ARBA00022525"/>
    </source>
</evidence>
<accession>A0A8B8H4F8</accession>
<evidence type="ECO:0000313" key="11">
    <source>
        <dbReference type="EnsemblMetazoa" id="XP_026298886"/>
    </source>
</evidence>
<dbReference type="GO" id="GO:0005615">
    <property type="term" value="C:extracellular space"/>
    <property type="evidence" value="ECO:0007669"/>
    <property type="project" value="TreeGrafter"/>
</dbReference>
<comment type="similarity">
    <text evidence="3 8">Belongs to the AB hydrolase superfamily. Lipase family.</text>
</comment>
<evidence type="ECO:0000256" key="9">
    <source>
        <dbReference type="SAM" id="SignalP"/>
    </source>
</evidence>
<evidence type="ECO:0000256" key="3">
    <source>
        <dbReference type="ARBA" id="ARBA00010701"/>
    </source>
</evidence>
<reference evidence="11" key="1">
    <citation type="submission" date="2021-01" db="UniProtKB">
        <authorList>
            <consortium name="EnsemblMetazoa"/>
        </authorList>
    </citation>
    <scope>IDENTIFICATION</scope>
    <source>
        <strain evidence="11">DH4</strain>
    </source>
</reference>
<feature type="chain" id="PRO_5044660566" description="phospholipase A1" evidence="9">
    <location>
        <begin position="21"/>
        <end position="324"/>
    </location>
</feature>
<dbReference type="GO" id="GO:0016042">
    <property type="term" value="P:lipid catabolic process"/>
    <property type="evidence" value="ECO:0007669"/>
    <property type="project" value="TreeGrafter"/>
</dbReference>
<feature type="signal peptide" evidence="9">
    <location>
        <begin position="1"/>
        <end position="20"/>
    </location>
</feature>
<evidence type="ECO:0000259" key="10">
    <source>
        <dbReference type="Pfam" id="PF00151"/>
    </source>
</evidence>
<evidence type="ECO:0000256" key="4">
    <source>
        <dbReference type="ARBA" id="ARBA00013179"/>
    </source>
</evidence>
<dbReference type="OrthoDB" id="199913at2759"/>
<keyword evidence="12" id="KW-1185">Reference proteome</keyword>
<dbReference type="Gene3D" id="3.40.50.1820">
    <property type="entry name" value="alpha/beta hydrolase"/>
    <property type="match status" value="1"/>
</dbReference>
<name>A0A7M7MP48_APIME</name>
<protein>
    <recommendedName>
        <fullName evidence="4">phospholipase A1</fullName>
        <ecNumber evidence="4">3.1.1.32</ecNumber>
    </recommendedName>
</protein>
<evidence type="ECO:0000256" key="1">
    <source>
        <dbReference type="ARBA" id="ARBA00000111"/>
    </source>
</evidence>
<dbReference type="EC" id="3.1.1.32" evidence="4"/>
<keyword evidence="6" id="KW-0378">Hydrolase</keyword>
<feature type="domain" description="Lipase" evidence="10">
    <location>
        <begin position="54"/>
        <end position="286"/>
    </location>
</feature>
<evidence type="ECO:0000256" key="8">
    <source>
        <dbReference type="RuleBase" id="RU004262"/>
    </source>
</evidence>
<dbReference type="SUPFAM" id="SSF53474">
    <property type="entry name" value="alpha/beta-Hydrolases"/>
    <property type="match status" value="1"/>
</dbReference>
<reference evidence="13" key="2">
    <citation type="submission" date="2025-04" db="UniProtKB">
        <authorList>
            <consortium name="RefSeq"/>
        </authorList>
    </citation>
    <scope>IDENTIFICATION</scope>
    <source>
        <strain evidence="13">DH4</strain>
        <tissue evidence="13">Whole body</tissue>
    </source>
</reference>
<keyword evidence="7" id="KW-1015">Disulfide bond</keyword>
<sequence>MVANASLALIVPTLLQTLTTLNYTVFPDGDGVPHLVHLDNTPLSLEEVDLLNNDLNTITFTLFTRNNRIGDRLILNDVNSVRNSNLNSAKNTIIITHGWNSAGNTQACTLVRNGFLNVWDSNVIIVDWSTIAKNIYSTAAKSVPNVANHVASFVNFLRTKFNLQTSKLKMVGHSLGAHIMSLAAKSVSTYSKVAEVIALDPAKPLFDTKNANGRVDKSHALNVQVIHTCPGLLGLDKSVGTSDFYANNGRKQPGCDNDLFGACAHGRSYEYYSESITNPRGFPGTSKSFLSVKTTVYMGGSVLDSNAKGSYNFKTGSKPPYALG</sequence>
<evidence type="ECO:0000313" key="12">
    <source>
        <dbReference type="Proteomes" id="UP000005203"/>
    </source>
</evidence>
<dbReference type="AlphaFoldDB" id="A0A7M7MP48"/>